<evidence type="ECO:0000256" key="1">
    <source>
        <dbReference type="SAM" id="Phobius"/>
    </source>
</evidence>
<organism evidence="3 4">
    <name type="scientific">Methanobacterium subterraneum</name>
    <dbReference type="NCBI Taxonomy" id="59277"/>
    <lineage>
        <taxon>Archaea</taxon>
        <taxon>Methanobacteriati</taxon>
        <taxon>Methanobacteriota</taxon>
        <taxon>Methanomada group</taxon>
        <taxon>Methanobacteria</taxon>
        <taxon>Methanobacteriales</taxon>
        <taxon>Methanobacteriaceae</taxon>
        <taxon>Methanobacterium</taxon>
    </lineage>
</organism>
<dbReference type="EMBL" id="CP017766">
    <property type="protein sequence ID" value="AUB55824.1"/>
    <property type="molecule type" value="Genomic_DNA"/>
</dbReference>
<evidence type="ECO:0000313" key="4">
    <source>
        <dbReference type="Proteomes" id="UP000232806"/>
    </source>
</evidence>
<feature type="transmembrane region" description="Helical" evidence="1">
    <location>
        <begin position="31"/>
        <end position="54"/>
    </location>
</feature>
<dbReference type="Pfam" id="PF07760">
    <property type="entry name" value="DUF1616"/>
    <property type="match status" value="1"/>
</dbReference>
<evidence type="ECO:0000313" key="3">
    <source>
        <dbReference type="EMBL" id="AUB55824.1"/>
    </source>
</evidence>
<proteinExistence type="predicted"/>
<keyword evidence="1" id="KW-0812">Transmembrane</keyword>
<accession>A0A2H4VCK3</accession>
<keyword evidence="1" id="KW-1133">Transmembrane helix</keyword>
<feature type="transmembrane region" description="Helical" evidence="1">
    <location>
        <begin position="66"/>
        <end position="84"/>
    </location>
</feature>
<feature type="transmembrane region" description="Helical" evidence="1">
    <location>
        <begin position="172"/>
        <end position="195"/>
    </location>
</feature>
<feature type="transmembrane region" description="Helical" evidence="1">
    <location>
        <begin position="146"/>
        <end position="166"/>
    </location>
</feature>
<keyword evidence="1" id="KW-0472">Membrane</keyword>
<feature type="transmembrane region" description="Helical" evidence="1">
    <location>
        <begin position="236"/>
        <end position="254"/>
    </location>
</feature>
<dbReference type="RefSeq" id="WP_162295440.1">
    <property type="nucleotide sequence ID" value="NZ_CP017766.1"/>
</dbReference>
<sequence>MKKAPSKDLVLFLVLSIIIVVFTSIKLIDNFIMDIILFILIFVSSGYSLIAVLYPEENHRALLKKPLLFLELSVFLTVLVSVILKYSSLGLQFRDLILILSLTTIVLTITTYVLRTNQFKANLGEEKHAEPVTTSQMLTFTSKGGLPYLTALTILSLLMIITVIVPPLNKTALWMVPGSLFICFIPGYLLLAIMFPKNDDLELIERFALAGGASLILTSLVGLTFNYTSWSIRLELILIVLAVFSLLFSLITIFRMKKLPSEMRLSIPKLEKILTIFLILCIILTIGTAGYTLIKPSGNGTTDKNNTTDFYIKGIDGNTLNLSSGTKNNITAVIVNQEGHAINYSILVRVNTTTLKQDNITLQNNQKIEIPVDFTAGTPGQRKIEFILYKLPSDKPYKTRDLLMNIN</sequence>
<evidence type="ECO:0000259" key="2">
    <source>
        <dbReference type="Pfam" id="PF07760"/>
    </source>
</evidence>
<dbReference type="OrthoDB" id="82282at2157"/>
<feature type="transmembrane region" description="Helical" evidence="1">
    <location>
        <begin position="207"/>
        <end position="230"/>
    </location>
</feature>
<name>A0A2H4VCK3_9EURY</name>
<protein>
    <recommendedName>
        <fullName evidence="2">DUF1616 domain-containing protein</fullName>
    </recommendedName>
</protein>
<feature type="transmembrane region" description="Helical" evidence="1">
    <location>
        <begin position="9"/>
        <end position="25"/>
    </location>
</feature>
<dbReference type="InterPro" id="IPR011674">
    <property type="entry name" value="DUF1616"/>
</dbReference>
<feature type="transmembrane region" description="Helical" evidence="1">
    <location>
        <begin position="96"/>
        <end position="114"/>
    </location>
</feature>
<dbReference type="AlphaFoldDB" id="A0A2H4VCK3"/>
<dbReference type="Proteomes" id="UP000232806">
    <property type="component" value="Chromosome"/>
</dbReference>
<feature type="transmembrane region" description="Helical" evidence="1">
    <location>
        <begin position="274"/>
        <end position="294"/>
    </location>
</feature>
<gene>
    <name evidence="3" type="ORF">BK007_07300</name>
</gene>
<feature type="domain" description="DUF1616" evidence="2">
    <location>
        <begin position="154"/>
        <end position="391"/>
    </location>
</feature>
<reference evidence="3 4" key="1">
    <citation type="submission" date="2016-10" db="EMBL/GenBank/DDBJ databases">
        <title>Comparative genomics between deep and shallow subseafloor isolates.</title>
        <authorList>
            <person name="Ishii S."/>
            <person name="Miller J.R."/>
            <person name="Sutton G."/>
            <person name="Suzuki S."/>
            <person name="Methe B."/>
            <person name="Inagaki F."/>
            <person name="Imachi H."/>
        </authorList>
    </citation>
    <scope>NUCLEOTIDE SEQUENCE [LARGE SCALE GENOMIC DNA]</scope>
    <source>
        <strain evidence="3 4">MO-MB1</strain>
    </source>
</reference>
<dbReference type="GeneID" id="35122704"/>